<sequence length="167" mass="18925">MNERGRILLLILVATAVWGYNMRLLWTDPSESEDEIRTDEAAPEHALPDLHDRIRLLAQTQAAAKLGATWEPFFRQDLTGSAEPPVEEEKPEAAPPPKPVPPFRLEYTGFIEGDVKGDARELFILRSSEGLTFLHLGDEIGPWQLVARDEEKLVFQDEAGNRRELLR</sequence>
<proteinExistence type="predicted"/>
<evidence type="ECO:0000256" key="1">
    <source>
        <dbReference type="SAM" id="MobiDB-lite"/>
    </source>
</evidence>
<name>A0A8A4TM45_SULCO</name>
<protein>
    <submittedName>
        <fullName evidence="2">Uncharacterized protein</fullName>
    </submittedName>
</protein>
<dbReference type="KEGG" id="scor:J3U87_31745"/>
<dbReference type="RefSeq" id="WP_237379813.1">
    <property type="nucleotide sequence ID" value="NZ_CP071793.1"/>
</dbReference>
<keyword evidence="3" id="KW-1185">Reference proteome</keyword>
<evidence type="ECO:0000313" key="3">
    <source>
        <dbReference type="Proteomes" id="UP000663929"/>
    </source>
</evidence>
<dbReference type="EMBL" id="CP071793">
    <property type="protein sequence ID" value="QTD50182.1"/>
    <property type="molecule type" value="Genomic_DNA"/>
</dbReference>
<dbReference type="AlphaFoldDB" id="A0A8A4TM45"/>
<accession>A0A8A4TM45</accession>
<dbReference type="Proteomes" id="UP000663929">
    <property type="component" value="Chromosome"/>
</dbReference>
<gene>
    <name evidence="2" type="ORF">J3U87_31745</name>
</gene>
<evidence type="ECO:0000313" key="2">
    <source>
        <dbReference type="EMBL" id="QTD50182.1"/>
    </source>
</evidence>
<reference evidence="2" key="1">
    <citation type="submission" date="2021-03" db="EMBL/GenBank/DDBJ databases">
        <title>Acanthopleuribacteraceae sp. M133.</title>
        <authorList>
            <person name="Wang G."/>
        </authorList>
    </citation>
    <scope>NUCLEOTIDE SEQUENCE</scope>
    <source>
        <strain evidence="2">M133</strain>
    </source>
</reference>
<organism evidence="2 3">
    <name type="scientific">Sulfidibacter corallicola</name>
    <dbReference type="NCBI Taxonomy" id="2818388"/>
    <lineage>
        <taxon>Bacteria</taxon>
        <taxon>Pseudomonadati</taxon>
        <taxon>Acidobacteriota</taxon>
        <taxon>Holophagae</taxon>
        <taxon>Acanthopleuribacterales</taxon>
        <taxon>Acanthopleuribacteraceae</taxon>
        <taxon>Sulfidibacter</taxon>
    </lineage>
</organism>
<feature type="region of interest" description="Disordered" evidence="1">
    <location>
        <begin position="77"/>
        <end position="101"/>
    </location>
</feature>